<dbReference type="Pfam" id="PF12045">
    <property type="entry name" value="DUF3528"/>
    <property type="match status" value="1"/>
</dbReference>
<dbReference type="Pfam" id="PF00046">
    <property type="entry name" value="Homeodomain"/>
    <property type="match status" value="1"/>
</dbReference>
<evidence type="ECO:0000256" key="9">
    <source>
        <dbReference type="ARBA" id="ARBA00023242"/>
    </source>
</evidence>
<evidence type="ECO:0000256" key="6">
    <source>
        <dbReference type="ARBA" id="ARBA00023125"/>
    </source>
</evidence>
<evidence type="ECO:0000256" key="7">
    <source>
        <dbReference type="ARBA" id="ARBA00023155"/>
    </source>
</evidence>
<evidence type="ECO:0000256" key="11">
    <source>
        <dbReference type="RuleBase" id="RU000682"/>
    </source>
</evidence>
<dbReference type="Gene3D" id="1.10.10.60">
    <property type="entry name" value="Homeodomain-like"/>
    <property type="match status" value="1"/>
</dbReference>
<keyword evidence="9 10" id="KW-0539">Nucleus</keyword>
<evidence type="ECO:0000256" key="5">
    <source>
        <dbReference type="ARBA" id="ARBA00023015"/>
    </source>
</evidence>
<keyword evidence="6 10" id="KW-0238">DNA-binding</keyword>
<dbReference type="CDD" id="cd00086">
    <property type="entry name" value="homeodomain"/>
    <property type="match status" value="1"/>
</dbReference>
<dbReference type="PROSITE" id="PS50071">
    <property type="entry name" value="HOMEOBOX_2"/>
    <property type="match status" value="1"/>
</dbReference>
<dbReference type="GO" id="GO:0000978">
    <property type="term" value="F:RNA polymerase II cis-regulatory region sequence-specific DNA binding"/>
    <property type="evidence" value="ECO:0007669"/>
    <property type="project" value="TreeGrafter"/>
</dbReference>
<dbReference type="AlphaFoldDB" id="A0A7H0XJT7"/>
<dbReference type="InterPro" id="IPR021918">
    <property type="entry name" value="DUF3528"/>
</dbReference>
<keyword evidence="4" id="KW-0217">Developmental protein</keyword>
<evidence type="ECO:0000256" key="2">
    <source>
        <dbReference type="ARBA" id="ARBA00004123"/>
    </source>
</evidence>
<dbReference type="InterPro" id="IPR009057">
    <property type="entry name" value="Homeodomain-like_sf"/>
</dbReference>
<comment type="subcellular location">
    <subcellularLocation>
        <location evidence="2 10 11">Nucleus</location>
    </subcellularLocation>
</comment>
<evidence type="ECO:0000256" key="10">
    <source>
        <dbReference type="PROSITE-ProRule" id="PRU00108"/>
    </source>
</evidence>
<dbReference type="InterPro" id="IPR001356">
    <property type="entry name" value="HD"/>
</dbReference>
<dbReference type="EMBL" id="MT327706">
    <property type="protein sequence ID" value="QNR56062.1"/>
    <property type="molecule type" value="mRNA"/>
</dbReference>
<keyword evidence="7 10" id="KW-0371">Homeobox</keyword>
<feature type="compositionally biased region" description="Basic and acidic residues" evidence="12">
    <location>
        <begin position="150"/>
        <end position="160"/>
    </location>
</feature>
<keyword evidence="8" id="KW-0804">Transcription</keyword>
<evidence type="ECO:0000313" key="14">
    <source>
        <dbReference type="EMBL" id="QNR56062.1"/>
    </source>
</evidence>
<dbReference type="GO" id="GO:0000981">
    <property type="term" value="F:DNA-binding transcription factor activity, RNA polymerase II-specific"/>
    <property type="evidence" value="ECO:0007669"/>
    <property type="project" value="InterPro"/>
</dbReference>
<feature type="region of interest" description="Disordered" evidence="12">
    <location>
        <begin position="147"/>
        <end position="201"/>
    </location>
</feature>
<comment type="similarity">
    <text evidence="3">Belongs to the Abd-B homeobox family.</text>
</comment>
<evidence type="ECO:0000256" key="8">
    <source>
        <dbReference type="ARBA" id="ARBA00023163"/>
    </source>
</evidence>
<keyword evidence="5" id="KW-0805">Transcription regulation</keyword>
<evidence type="ECO:0000259" key="13">
    <source>
        <dbReference type="PROSITE" id="PS50071"/>
    </source>
</evidence>
<feature type="DNA-binding region" description="Homeobox" evidence="10">
    <location>
        <begin position="201"/>
        <end position="260"/>
    </location>
</feature>
<accession>A0A7H0XJT7</accession>
<name>A0A7H0XJT7_NEOFS</name>
<dbReference type="PANTHER" id="PTHR46092:SF2">
    <property type="entry name" value="HOMEOBOX PROTEIN HOX-D11"/>
    <property type="match status" value="1"/>
</dbReference>
<evidence type="ECO:0000256" key="3">
    <source>
        <dbReference type="ARBA" id="ARBA00006317"/>
    </source>
</evidence>
<dbReference type="InterPro" id="IPR020479">
    <property type="entry name" value="HD_metazoa"/>
</dbReference>
<proteinExistence type="evidence at transcript level"/>
<feature type="domain" description="Homeobox" evidence="13">
    <location>
        <begin position="199"/>
        <end position="259"/>
    </location>
</feature>
<dbReference type="SUPFAM" id="SSF46689">
    <property type="entry name" value="Homeodomain-like"/>
    <property type="match status" value="1"/>
</dbReference>
<comment type="function">
    <text evidence="1">Sequence-specific transcription factor which is part of a developmental regulatory system that provides cells with specific positional identities on the anterior-posterior axis.</text>
</comment>
<dbReference type="SMART" id="SM00389">
    <property type="entry name" value="HOX"/>
    <property type="match status" value="1"/>
</dbReference>
<protein>
    <submittedName>
        <fullName evidence="14">Hoxd11</fullName>
    </submittedName>
</protein>
<dbReference type="FunFam" id="1.10.10.60:FF:000166">
    <property type="entry name" value="homeobox protein Hox-C11"/>
    <property type="match status" value="1"/>
</dbReference>
<evidence type="ECO:0000256" key="12">
    <source>
        <dbReference type="SAM" id="MobiDB-lite"/>
    </source>
</evidence>
<dbReference type="PANTHER" id="PTHR46092">
    <property type="entry name" value="HOMEOBOX PROTEIN HOX-A11-RELATED"/>
    <property type="match status" value="1"/>
</dbReference>
<sequence>MTEIDDRNSCASNRYLPSCTYYVSGSDFSTVTTFLPQTTPCQMTFPYSSNLPQVQPVRELAFRDYGLEHPSKWHYRSTYAAYYPEDIVHRDRIQPANRTEMVFKNDSVYSYHHATSNASCNFYPSVGRNGILPQGFDQFFETAYGSSGHSDTDYLSERTGPRFQRTKSPSSQEKDMTENTTDPSSPKGASEKSSSTSILRSRKKRCPYTKYQIRELEREFFFNVYINKEKRLQLSSMLNLTDRQVKIWFQNRRMKEKKLNRDRLHYFTGNSVF</sequence>
<dbReference type="InterPro" id="IPR017970">
    <property type="entry name" value="Homeobox_CS"/>
</dbReference>
<dbReference type="PRINTS" id="PR00024">
    <property type="entry name" value="HOMEOBOX"/>
</dbReference>
<reference evidence="14" key="1">
    <citation type="journal article" date="2020" name="Sci. Adv.">
        <title>Sarcopterygian fin ontogeny elucidates the origin of hands with digits.</title>
        <authorList>
            <person name="Woltering J.M."/>
            <person name="Irisarri I."/>
            <person name="Ericsson R."/>
            <person name="Joss J.M.P."/>
            <person name="Sordino P."/>
            <person name="Meyer A."/>
        </authorList>
    </citation>
    <scope>NUCLEOTIDE SEQUENCE</scope>
</reference>
<dbReference type="PROSITE" id="PS00027">
    <property type="entry name" value="HOMEOBOX_1"/>
    <property type="match status" value="1"/>
</dbReference>
<dbReference type="GO" id="GO:0005654">
    <property type="term" value="C:nucleoplasm"/>
    <property type="evidence" value="ECO:0007669"/>
    <property type="project" value="UniProtKB-ARBA"/>
</dbReference>
<evidence type="ECO:0000256" key="4">
    <source>
        <dbReference type="ARBA" id="ARBA00022473"/>
    </source>
</evidence>
<organism evidence="14">
    <name type="scientific">Neoceratodus forsteri</name>
    <name type="common">Australian lungfish</name>
    <name type="synonym">Ceratodus forsteri</name>
    <dbReference type="NCBI Taxonomy" id="7892"/>
    <lineage>
        <taxon>Eukaryota</taxon>
        <taxon>Metazoa</taxon>
        <taxon>Chordata</taxon>
        <taxon>Craniata</taxon>
        <taxon>Vertebrata</taxon>
        <taxon>Euteleostomi</taxon>
        <taxon>Dipnomorpha</taxon>
        <taxon>Ceratodontiformes</taxon>
        <taxon>Ceratodontoidei</taxon>
        <taxon>Ceratodontidae</taxon>
        <taxon>Neoceratodus</taxon>
    </lineage>
</organism>
<evidence type="ECO:0000256" key="1">
    <source>
        <dbReference type="ARBA" id="ARBA00003263"/>
    </source>
</evidence>
<feature type="compositionally biased region" description="Low complexity" evidence="12">
    <location>
        <begin position="183"/>
        <end position="197"/>
    </location>
</feature>